<dbReference type="Proteomes" id="UP000242757">
    <property type="component" value="Unassembled WGS sequence"/>
</dbReference>
<evidence type="ECO:0000313" key="3">
    <source>
        <dbReference type="Proteomes" id="UP000242757"/>
    </source>
</evidence>
<keyword evidence="1" id="KW-1133">Transmembrane helix</keyword>
<dbReference type="AlphaFoldDB" id="A0A233RGJ8"/>
<dbReference type="InterPro" id="IPR008620">
    <property type="entry name" value="FixH"/>
</dbReference>
<dbReference type="OrthoDB" id="5295180at2"/>
<evidence type="ECO:0008006" key="4">
    <source>
        <dbReference type="Google" id="ProtNLM"/>
    </source>
</evidence>
<dbReference type="EMBL" id="NBIM01000001">
    <property type="protein sequence ID" value="OXY82509.1"/>
    <property type="molecule type" value="Genomic_DNA"/>
</dbReference>
<feature type="transmembrane region" description="Helical" evidence="1">
    <location>
        <begin position="12"/>
        <end position="29"/>
    </location>
</feature>
<dbReference type="Pfam" id="PF05751">
    <property type="entry name" value="FixH"/>
    <property type="match status" value="1"/>
</dbReference>
<protein>
    <recommendedName>
        <fullName evidence="4">Nitrogen fixation protein FixH</fullName>
    </recommendedName>
</protein>
<organism evidence="2 3">
    <name type="scientific">Oceanimonas doudoroffii</name>
    <dbReference type="NCBI Taxonomy" id="84158"/>
    <lineage>
        <taxon>Bacteria</taxon>
        <taxon>Pseudomonadati</taxon>
        <taxon>Pseudomonadota</taxon>
        <taxon>Gammaproteobacteria</taxon>
        <taxon>Aeromonadales</taxon>
        <taxon>Aeromonadaceae</taxon>
        <taxon>Oceanimonas</taxon>
    </lineage>
</organism>
<keyword evidence="3" id="KW-1185">Reference proteome</keyword>
<accession>A0A233RGJ8</accession>
<reference evidence="2 3" key="1">
    <citation type="submission" date="2017-08" db="EMBL/GenBank/DDBJ databases">
        <title>A Genome Sequence of Oceanimonas doudoroffii ATCC 27123T.</title>
        <authorList>
            <person name="Brennan M.A."/>
            <person name="Maclea K.S."/>
            <person name="Mcclelland W.D."/>
            <person name="Trachtenberg A.M."/>
        </authorList>
    </citation>
    <scope>NUCLEOTIDE SEQUENCE [LARGE SCALE GENOMIC DNA]</scope>
    <source>
        <strain evidence="2 3">ATCC 27123</strain>
    </source>
</reference>
<sequence length="161" mass="18691">MHRPWYQQFWPWFLIVLPLCAVVASLYTLHLASTNADTMVVDDYYKKGRAINQDLSELKEAERLGLMAELGYADGQITLRMQGEHTEGEPVRLRFTHPTLAEQDVQALLTTDAAGVYRFRPDHVLLNGLWNLQLEAFDRRWRMQQRIRLPIADKLVIRAGQ</sequence>
<keyword evidence="1" id="KW-0812">Transmembrane</keyword>
<keyword evidence="1" id="KW-0472">Membrane</keyword>
<proteinExistence type="predicted"/>
<name>A0A233RGJ8_9GAMM</name>
<gene>
    <name evidence="2" type="ORF">B6S08_03005</name>
</gene>
<dbReference type="RefSeq" id="WP_094199289.1">
    <property type="nucleotide sequence ID" value="NZ_NBIM01000001.1"/>
</dbReference>
<comment type="caution">
    <text evidence="2">The sequence shown here is derived from an EMBL/GenBank/DDBJ whole genome shotgun (WGS) entry which is preliminary data.</text>
</comment>
<evidence type="ECO:0000256" key="1">
    <source>
        <dbReference type="SAM" id="Phobius"/>
    </source>
</evidence>
<evidence type="ECO:0000313" key="2">
    <source>
        <dbReference type="EMBL" id="OXY82509.1"/>
    </source>
</evidence>